<feature type="transmembrane region" description="Helical" evidence="6">
    <location>
        <begin position="81"/>
        <end position="102"/>
    </location>
</feature>
<dbReference type="PANTHER" id="PTHR11101">
    <property type="entry name" value="PHOSPHATE TRANSPORTER"/>
    <property type="match status" value="1"/>
</dbReference>
<evidence type="ECO:0000256" key="6">
    <source>
        <dbReference type="SAM" id="Phobius"/>
    </source>
</evidence>
<dbReference type="Pfam" id="PF01384">
    <property type="entry name" value="PHO4"/>
    <property type="match status" value="2"/>
</dbReference>
<feature type="transmembrane region" description="Helical" evidence="6">
    <location>
        <begin position="308"/>
        <end position="333"/>
    </location>
</feature>
<comment type="caution">
    <text evidence="7">The sequence shown here is derived from an EMBL/GenBank/DDBJ whole genome shotgun (WGS) entry which is preliminary data.</text>
</comment>
<feature type="transmembrane region" description="Helical" evidence="6">
    <location>
        <begin position="198"/>
        <end position="231"/>
    </location>
</feature>
<name>A0ABS7L0I3_CLOSR</name>
<evidence type="ECO:0000313" key="7">
    <source>
        <dbReference type="EMBL" id="MBY0756257.1"/>
    </source>
</evidence>
<feature type="transmembrane region" description="Helical" evidence="6">
    <location>
        <begin position="46"/>
        <end position="69"/>
    </location>
</feature>
<dbReference type="PANTHER" id="PTHR11101:SF80">
    <property type="entry name" value="PHOSPHATE TRANSPORTER"/>
    <property type="match status" value="1"/>
</dbReference>
<evidence type="ECO:0000256" key="4">
    <source>
        <dbReference type="ARBA" id="ARBA00022989"/>
    </source>
</evidence>
<keyword evidence="4 6" id="KW-1133">Transmembrane helix</keyword>
<feature type="transmembrane region" description="Helical" evidence="6">
    <location>
        <begin position="251"/>
        <end position="273"/>
    </location>
</feature>
<keyword evidence="5 6" id="KW-0472">Membrane</keyword>
<evidence type="ECO:0000256" key="1">
    <source>
        <dbReference type="ARBA" id="ARBA00004141"/>
    </source>
</evidence>
<gene>
    <name evidence="7" type="ORF">K5V21_12450</name>
</gene>
<evidence type="ECO:0000256" key="3">
    <source>
        <dbReference type="ARBA" id="ARBA00022692"/>
    </source>
</evidence>
<reference evidence="7 8" key="1">
    <citation type="journal article" date="2021" name="Cell Host Microbe">
        <title>in vivo commensal control of Clostridioides difficile virulence.</title>
        <authorList>
            <person name="Girinathan B.P."/>
            <person name="Dibenedetto N."/>
            <person name="Worley J.N."/>
            <person name="Peltier J."/>
            <person name="Arrieta-Ortiz M.L."/>
            <person name="Rupa Christinal Immanuel S."/>
            <person name="Lavin R."/>
            <person name="Delaney M.L."/>
            <person name="Cummins C."/>
            <person name="Hoffmann M."/>
            <person name="Luo Y."/>
            <person name="Gonzalez-Escalona N."/>
            <person name="Allard M."/>
            <person name="Onderdonk A.B."/>
            <person name="Gerber G.K."/>
            <person name="Sonenshein A.L."/>
            <person name="Baliga N."/>
            <person name="Dupuy B."/>
            <person name="Bry L."/>
        </authorList>
    </citation>
    <scope>NUCLEOTIDE SEQUENCE [LARGE SCALE GENOMIC DNA]</scope>
    <source>
        <strain evidence="7 8">DSM 599</strain>
    </source>
</reference>
<dbReference type="Proteomes" id="UP001299068">
    <property type="component" value="Unassembled WGS sequence"/>
</dbReference>
<sequence>MPSTAVIITIVIVVLSLAFDFINGFHDTATAVATTITTRALKPKTAILLCAVFNFLGAFMGTAVAKTVGDDIVSHQFMPQWVLIGVLVACIIWNLLTWYFGIPSSSSHALIGSLIGGGIAYNKTFSVVQWANVFDHVIVWLVLGPAIGFVLGYIIMVALNWILKPLKPRFVNRLFQKLQIVASAFMALNHGGNDAQKSMGIITMALLSGGLISTFEVPTWVIGACALAMALGTSIGGKKIIKTMGSGMAKLTPVSGFAAQMGAATSILGATIFDAPVSTTQVITTTIMGVGASKNVKSVKWGVAKNIIWAWILTVPLSAIIAGITVEILRLFIG</sequence>
<keyword evidence="8" id="KW-1185">Reference proteome</keyword>
<accession>A0ABS7L0I3</accession>
<keyword evidence="3 6" id="KW-0812">Transmembrane</keyword>
<protein>
    <submittedName>
        <fullName evidence="7">Inorganic phosphate transporter</fullName>
    </submittedName>
</protein>
<comment type="subcellular location">
    <subcellularLocation>
        <location evidence="1">Membrane</location>
        <topology evidence="1">Multi-pass membrane protein</topology>
    </subcellularLocation>
</comment>
<organism evidence="7 8">
    <name type="scientific">Clostridium sardiniense</name>
    <name type="common">Clostridium absonum</name>
    <dbReference type="NCBI Taxonomy" id="29369"/>
    <lineage>
        <taxon>Bacteria</taxon>
        <taxon>Bacillati</taxon>
        <taxon>Bacillota</taxon>
        <taxon>Clostridia</taxon>
        <taxon>Eubacteriales</taxon>
        <taxon>Clostridiaceae</taxon>
        <taxon>Clostridium</taxon>
    </lineage>
</organism>
<feature type="transmembrane region" description="Helical" evidence="6">
    <location>
        <begin position="6"/>
        <end position="25"/>
    </location>
</feature>
<evidence type="ECO:0000313" key="8">
    <source>
        <dbReference type="Proteomes" id="UP001299068"/>
    </source>
</evidence>
<keyword evidence="2" id="KW-0813">Transport</keyword>
<dbReference type="RefSeq" id="WP_221861520.1">
    <property type="nucleotide sequence ID" value="NZ_JAIKTU010000009.1"/>
</dbReference>
<proteinExistence type="predicted"/>
<dbReference type="EMBL" id="JAIKTU010000009">
    <property type="protein sequence ID" value="MBY0756257.1"/>
    <property type="molecule type" value="Genomic_DNA"/>
</dbReference>
<evidence type="ECO:0000256" key="2">
    <source>
        <dbReference type="ARBA" id="ARBA00022448"/>
    </source>
</evidence>
<dbReference type="InterPro" id="IPR001204">
    <property type="entry name" value="Phos_transporter"/>
</dbReference>
<feature type="transmembrane region" description="Helical" evidence="6">
    <location>
        <begin position="137"/>
        <end position="162"/>
    </location>
</feature>
<evidence type="ECO:0000256" key="5">
    <source>
        <dbReference type="ARBA" id="ARBA00023136"/>
    </source>
</evidence>
<feature type="transmembrane region" description="Helical" evidence="6">
    <location>
        <begin position="109"/>
        <end position="131"/>
    </location>
</feature>